<dbReference type="InterPro" id="IPR001005">
    <property type="entry name" value="SANT/Myb"/>
</dbReference>
<feature type="domain" description="Myb-like" evidence="2">
    <location>
        <begin position="369"/>
        <end position="434"/>
    </location>
</feature>
<name>A0AAE8STJ2_9PEZI</name>
<evidence type="ECO:0000259" key="2">
    <source>
        <dbReference type="PROSITE" id="PS50090"/>
    </source>
</evidence>
<feature type="region of interest" description="Disordered" evidence="1">
    <location>
        <begin position="244"/>
        <end position="326"/>
    </location>
</feature>
<feature type="compositionally biased region" description="Basic and acidic residues" evidence="1">
    <location>
        <begin position="250"/>
        <end position="259"/>
    </location>
</feature>
<organism evidence="3 4">
    <name type="scientific">Cephalotrichum gorgonifer</name>
    <dbReference type="NCBI Taxonomy" id="2041049"/>
    <lineage>
        <taxon>Eukaryota</taxon>
        <taxon>Fungi</taxon>
        <taxon>Dikarya</taxon>
        <taxon>Ascomycota</taxon>
        <taxon>Pezizomycotina</taxon>
        <taxon>Sordariomycetes</taxon>
        <taxon>Hypocreomycetidae</taxon>
        <taxon>Microascales</taxon>
        <taxon>Microascaceae</taxon>
        <taxon>Cephalotrichum</taxon>
    </lineage>
</organism>
<dbReference type="Proteomes" id="UP001187682">
    <property type="component" value="Unassembled WGS sequence"/>
</dbReference>
<gene>
    <name evidence="3" type="ORF">DNG_03332</name>
</gene>
<dbReference type="AlphaFoldDB" id="A0AAE8STJ2"/>
<keyword evidence="4" id="KW-1185">Reference proteome</keyword>
<dbReference type="PROSITE" id="PS50090">
    <property type="entry name" value="MYB_LIKE"/>
    <property type="match status" value="1"/>
</dbReference>
<evidence type="ECO:0000313" key="4">
    <source>
        <dbReference type="Proteomes" id="UP001187682"/>
    </source>
</evidence>
<feature type="compositionally biased region" description="Polar residues" evidence="1">
    <location>
        <begin position="264"/>
        <end position="277"/>
    </location>
</feature>
<reference evidence="3" key="1">
    <citation type="submission" date="2018-03" db="EMBL/GenBank/DDBJ databases">
        <authorList>
            <person name="Guldener U."/>
        </authorList>
    </citation>
    <scope>NUCLEOTIDE SEQUENCE</scope>
</reference>
<proteinExistence type="predicted"/>
<accession>A0AAE8STJ2</accession>
<comment type="caution">
    <text evidence="3">The sequence shown here is derived from an EMBL/GenBank/DDBJ whole genome shotgun (WGS) entry which is preliminary data.</text>
</comment>
<evidence type="ECO:0000313" key="3">
    <source>
        <dbReference type="EMBL" id="SPO00583.1"/>
    </source>
</evidence>
<evidence type="ECO:0000256" key="1">
    <source>
        <dbReference type="SAM" id="MobiDB-lite"/>
    </source>
</evidence>
<feature type="compositionally biased region" description="Basic and acidic residues" evidence="1">
    <location>
        <begin position="314"/>
        <end position="326"/>
    </location>
</feature>
<dbReference type="EMBL" id="ONZQ02000004">
    <property type="protein sequence ID" value="SPO00583.1"/>
    <property type="molecule type" value="Genomic_DNA"/>
</dbReference>
<sequence length="439" mass="49132">MFIPSIPRLAFPSTNSFGLFQKHSGFQIPSDYGQLSDAGVGDSHPFDCKGCCWVQAEALFQAKRIMADGYWMSNSRDMEPHDQSASLFSPGDHPMPDSFPDATTATPIPRLGSPSLQTHYGYSSWHFDNAFWPPDPRLSPYPGQLGHDQSQSSALALPYSDMSSFVEPRGLLYSTEDASMSSPPFVHTPPASDAAYTFAALQEQPQHVYDRFPRPRVDEDVKRDPEIHASPFWQARCAAEHRATVSPTDLRADEGREPEAAAVTKNTQESSSQAWSKSTKHRKPLPASSPKSYVPIGPSTPERPRRRKATPGAGEKEARSGDVRSARDEFLVRSKRDGMTYREIRIQGGFTEAESTLRGRYRTLTKTKEARVRKPEWSEGDIVLLRKAVRKHTKGHDPTFMKVPWKQVAKYIADNGGSYHFGNATCRKKWDELVQRGSE</sequence>
<protein>
    <recommendedName>
        <fullName evidence="2">Myb-like domain-containing protein</fullName>
    </recommendedName>
</protein>